<sequence>MPDIASNDSDSGDGPGALGALRPEDPREIAGYRLLARIGEGGLGTVYLSHTPGGQPAALKVIRREYARDKEFRRRFQRDVRAARDVRGYHVVPIVGHDSTGDRPWLATAYIPGLSLDDALAAFGPLPLPAALQLTGCVAEGLRAVHAGGIVHRDLQPGNVLLSDDGPWLADFGMAGAAESSRLTRGRGLIATPQYMSPEHANGDALTPATDVFSLGLLAAVVATGRHPYGDGGPGGPISLATRIANTALRPPDLSGYPDLLRPVLERCLAADPADRPEPAELAGLCERAAGRPLRDVTDWLPEPLTAEITRRAAAAQRPPEPESMTPGGPAPDSAPDPSAEPAPGNLFGPVVSTWSNWGTATPDLPPVGGTYRQQTLLAIAGSVVALLLAVTLTFAFVRNGDHHPPPATPSPAPGTSRCCGTPVSPQGPAPSPTVPGTAG</sequence>
<evidence type="ECO:0000256" key="4">
    <source>
        <dbReference type="ARBA" id="ARBA00022840"/>
    </source>
</evidence>
<dbReference type="EC" id="2.7.11.1" evidence="8"/>
<feature type="region of interest" description="Disordered" evidence="5">
    <location>
        <begin position="1"/>
        <end position="23"/>
    </location>
</feature>
<feature type="region of interest" description="Disordered" evidence="5">
    <location>
        <begin position="405"/>
        <end position="440"/>
    </location>
</feature>
<dbReference type="Gene3D" id="1.10.510.10">
    <property type="entry name" value="Transferase(Phosphotransferase) domain 1"/>
    <property type="match status" value="1"/>
</dbReference>
<accession>A0ABW8CGS5</accession>
<keyword evidence="6" id="KW-0812">Transmembrane</keyword>
<dbReference type="RefSeq" id="WP_399655003.1">
    <property type="nucleotide sequence ID" value="NZ_JBITYG010000009.1"/>
</dbReference>
<feature type="transmembrane region" description="Helical" evidence="6">
    <location>
        <begin position="377"/>
        <end position="398"/>
    </location>
</feature>
<dbReference type="InterPro" id="IPR000719">
    <property type="entry name" value="Prot_kinase_dom"/>
</dbReference>
<keyword evidence="6" id="KW-0472">Membrane</keyword>
<evidence type="ECO:0000256" key="6">
    <source>
        <dbReference type="SAM" id="Phobius"/>
    </source>
</evidence>
<keyword evidence="1 8" id="KW-0808">Transferase</keyword>
<keyword evidence="6" id="KW-1133">Transmembrane helix</keyword>
<dbReference type="EMBL" id="JBITYG010000009">
    <property type="protein sequence ID" value="MFI9104565.1"/>
    <property type="molecule type" value="Genomic_DNA"/>
</dbReference>
<keyword evidence="9" id="KW-1185">Reference proteome</keyword>
<evidence type="ECO:0000313" key="9">
    <source>
        <dbReference type="Proteomes" id="UP001614394"/>
    </source>
</evidence>
<dbReference type="InterPro" id="IPR011009">
    <property type="entry name" value="Kinase-like_dom_sf"/>
</dbReference>
<feature type="domain" description="Protein kinase" evidence="7">
    <location>
        <begin position="32"/>
        <end position="301"/>
    </location>
</feature>
<dbReference type="Proteomes" id="UP001614394">
    <property type="component" value="Unassembled WGS sequence"/>
</dbReference>
<dbReference type="SUPFAM" id="SSF56112">
    <property type="entry name" value="Protein kinase-like (PK-like)"/>
    <property type="match status" value="1"/>
</dbReference>
<evidence type="ECO:0000259" key="7">
    <source>
        <dbReference type="PROSITE" id="PS50011"/>
    </source>
</evidence>
<gene>
    <name evidence="8" type="ORF">ACIGXA_29040</name>
</gene>
<organism evidence="8 9">
    <name type="scientific">Streptomyces fildesensis</name>
    <dbReference type="NCBI Taxonomy" id="375757"/>
    <lineage>
        <taxon>Bacteria</taxon>
        <taxon>Bacillati</taxon>
        <taxon>Actinomycetota</taxon>
        <taxon>Actinomycetes</taxon>
        <taxon>Kitasatosporales</taxon>
        <taxon>Streptomycetaceae</taxon>
        <taxon>Streptomyces</taxon>
    </lineage>
</organism>
<evidence type="ECO:0000256" key="5">
    <source>
        <dbReference type="SAM" id="MobiDB-lite"/>
    </source>
</evidence>
<dbReference type="CDD" id="cd14014">
    <property type="entry name" value="STKc_PknB_like"/>
    <property type="match status" value="1"/>
</dbReference>
<reference evidence="8 9" key="1">
    <citation type="submission" date="2024-10" db="EMBL/GenBank/DDBJ databases">
        <title>The Natural Products Discovery Center: Release of the First 8490 Sequenced Strains for Exploring Actinobacteria Biosynthetic Diversity.</title>
        <authorList>
            <person name="Kalkreuter E."/>
            <person name="Kautsar S.A."/>
            <person name="Yang D."/>
            <person name="Bader C.D."/>
            <person name="Teijaro C.N."/>
            <person name="Fluegel L."/>
            <person name="Davis C.M."/>
            <person name="Simpson J.R."/>
            <person name="Lauterbach L."/>
            <person name="Steele A.D."/>
            <person name="Gui C."/>
            <person name="Meng S."/>
            <person name="Li G."/>
            <person name="Viehrig K."/>
            <person name="Ye F."/>
            <person name="Su P."/>
            <person name="Kiefer A.F."/>
            <person name="Nichols A."/>
            <person name="Cepeda A.J."/>
            <person name="Yan W."/>
            <person name="Fan B."/>
            <person name="Jiang Y."/>
            <person name="Adhikari A."/>
            <person name="Zheng C.-J."/>
            <person name="Schuster L."/>
            <person name="Cowan T.M."/>
            <person name="Smanski M.J."/>
            <person name="Chevrette M.G."/>
            <person name="De Carvalho L.P.S."/>
            <person name="Shen B."/>
        </authorList>
    </citation>
    <scope>NUCLEOTIDE SEQUENCE [LARGE SCALE GENOMIC DNA]</scope>
    <source>
        <strain evidence="8 9">NPDC053399</strain>
    </source>
</reference>
<dbReference type="Pfam" id="PF00069">
    <property type="entry name" value="Pkinase"/>
    <property type="match status" value="1"/>
</dbReference>
<dbReference type="PROSITE" id="PS50011">
    <property type="entry name" value="PROTEIN_KINASE_DOM"/>
    <property type="match status" value="1"/>
</dbReference>
<name>A0ABW8CGS5_9ACTN</name>
<dbReference type="GO" id="GO:0004674">
    <property type="term" value="F:protein serine/threonine kinase activity"/>
    <property type="evidence" value="ECO:0007669"/>
    <property type="project" value="UniProtKB-EC"/>
</dbReference>
<keyword evidence="2" id="KW-0547">Nucleotide-binding</keyword>
<feature type="region of interest" description="Disordered" evidence="5">
    <location>
        <begin position="312"/>
        <end position="351"/>
    </location>
</feature>
<comment type="caution">
    <text evidence="8">The sequence shown here is derived from an EMBL/GenBank/DDBJ whole genome shotgun (WGS) entry which is preliminary data.</text>
</comment>
<dbReference type="Gene3D" id="3.30.200.20">
    <property type="entry name" value="Phosphorylase Kinase, domain 1"/>
    <property type="match status" value="1"/>
</dbReference>
<evidence type="ECO:0000256" key="2">
    <source>
        <dbReference type="ARBA" id="ARBA00022741"/>
    </source>
</evidence>
<feature type="compositionally biased region" description="Pro residues" evidence="5">
    <location>
        <begin position="329"/>
        <end position="341"/>
    </location>
</feature>
<evidence type="ECO:0000256" key="3">
    <source>
        <dbReference type="ARBA" id="ARBA00022777"/>
    </source>
</evidence>
<evidence type="ECO:0000256" key="1">
    <source>
        <dbReference type="ARBA" id="ARBA00022679"/>
    </source>
</evidence>
<protein>
    <submittedName>
        <fullName evidence="8">Serine/threonine-protein kinase</fullName>
        <ecNumber evidence="8">2.7.11.1</ecNumber>
    </submittedName>
</protein>
<keyword evidence="4" id="KW-0067">ATP-binding</keyword>
<keyword evidence="3 8" id="KW-0418">Kinase</keyword>
<evidence type="ECO:0000313" key="8">
    <source>
        <dbReference type="EMBL" id="MFI9104565.1"/>
    </source>
</evidence>
<proteinExistence type="predicted"/>
<dbReference type="PANTHER" id="PTHR43289:SF34">
    <property type="entry name" value="SERINE_THREONINE-PROTEIN KINASE YBDM-RELATED"/>
    <property type="match status" value="1"/>
</dbReference>
<dbReference type="PANTHER" id="PTHR43289">
    <property type="entry name" value="MITOGEN-ACTIVATED PROTEIN KINASE KINASE KINASE 20-RELATED"/>
    <property type="match status" value="1"/>
</dbReference>